<evidence type="ECO:0000256" key="6">
    <source>
        <dbReference type="ARBA" id="ARBA00022824"/>
    </source>
</evidence>
<organism evidence="12 13">
    <name type="scientific">Oopsacas minuta</name>
    <dbReference type="NCBI Taxonomy" id="111878"/>
    <lineage>
        <taxon>Eukaryota</taxon>
        <taxon>Metazoa</taxon>
        <taxon>Porifera</taxon>
        <taxon>Hexactinellida</taxon>
        <taxon>Hexasterophora</taxon>
        <taxon>Lyssacinosida</taxon>
        <taxon>Leucopsacidae</taxon>
        <taxon>Oopsacas</taxon>
    </lineage>
</organism>
<evidence type="ECO:0000256" key="7">
    <source>
        <dbReference type="ARBA" id="ARBA00022989"/>
    </source>
</evidence>
<keyword evidence="7 11" id="KW-1133">Transmembrane helix</keyword>
<evidence type="ECO:0000256" key="8">
    <source>
        <dbReference type="ARBA" id="ARBA00023098"/>
    </source>
</evidence>
<dbReference type="EC" id="2.3.1.-" evidence="11"/>
<name>A0AAV7JMS0_9METZ</name>
<keyword evidence="10" id="KW-0012">Acyltransferase</keyword>
<evidence type="ECO:0000256" key="4">
    <source>
        <dbReference type="ARBA" id="ARBA00022679"/>
    </source>
</evidence>
<sequence>MKDALPNKHKDKKAEEWALIHFGRFLLYVTIVWYEFTGAILLTTLFIYFKFHYALLALIAILLLYRIRLPFEYNGALYLKWMRKNSWLRLVNNAEPWETIFMEKLDATEMYMIVGYPHGMLPISWLLFLFDLAKHNIFPRAFVADIVMRIPGCREITLLLGGVNASWKSIKKACEQGQSMFVLPGSITEMKYNDKKADKHIYVIKRKGFLKASLQYGYTIVPVVGVGVTDLYSALIIPSEWFKRLFGIYPFVPFGEYEVCFPRTVPIHNIIGKPIKVEKNVLYTEDDVTKLSDKYYSGLQDALDHYNALYSDDYELKIVTES</sequence>
<keyword evidence="4 11" id="KW-0808">Transferase</keyword>
<evidence type="ECO:0000256" key="2">
    <source>
        <dbReference type="ARBA" id="ARBA00005420"/>
    </source>
</evidence>
<proteinExistence type="inferred from homology"/>
<keyword evidence="6 11" id="KW-0256">Endoplasmic reticulum</keyword>
<dbReference type="GO" id="GO:0006629">
    <property type="term" value="P:lipid metabolic process"/>
    <property type="evidence" value="ECO:0007669"/>
    <property type="project" value="UniProtKB-KW"/>
</dbReference>
<accession>A0AAV7JMS0</accession>
<keyword evidence="8" id="KW-0443">Lipid metabolism</keyword>
<evidence type="ECO:0000256" key="5">
    <source>
        <dbReference type="ARBA" id="ARBA00022692"/>
    </source>
</evidence>
<dbReference type="GO" id="GO:0005789">
    <property type="term" value="C:endoplasmic reticulum membrane"/>
    <property type="evidence" value="ECO:0007669"/>
    <property type="project" value="UniProtKB-SubCell"/>
</dbReference>
<dbReference type="Proteomes" id="UP001165289">
    <property type="component" value="Unassembled WGS sequence"/>
</dbReference>
<evidence type="ECO:0000256" key="1">
    <source>
        <dbReference type="ARBA" id="ARBA00004477"/>
    </source>
</evidence>
<feature type="transmembrane region" description="Helical" evidence="11">
    <location>
        <begin position="53"/>
        <end position="71"/>
    </location>
</feature>
<dbReference type="InterPro" id="IPR007130">
    <property type="entry name" value="DAGAT"/>
</dbReference>
<protein>
    <recommendedName>
        <fullName evidence="11">Acyltransferase</fullName>
        <ecNumber evidence="11">2.3.1.-</ecNumber>
    </recommendedName>
</protein>
<evidence type="ECO:0000256" key="9">
    <source>
        <dbReference type="ARBA" id="ARBA00023136"/>
    </source>
</evidence>
<dbReference type="GO" id="GO:0008374">
    <property type="term" value="F:O-acyltransferase activity"/>
    <property type="evidence" value="ECO:0007669"/>
    <property type="project" value="InterPro"/>
</dbReference>
<keyword evidence="5 11" id="KW-0812">Transmembrane</keyword>
<gene>
    <name evidence="12" type="ORF">LOD99_6123</name>
</gene>
<keyword evidence="13" id="KW-1185">Reference proteome</keyword>
<dbReference type="AlphaFoldDB" id="A0AAV7JMS0"/>
<feature type="transmembrane region" description="Helical" evidence="11">
    <location>
        <begin position="25"/>
        <end position="48"/>
    </location>
</feature>
<keyword evidence="3" id="KW-0444">Lipid biosynthesis</keyword>
<evidence type="ECO:0000256" key="11">
    <source>
        <dbReference type="RuleBase" id="RU367023"/>
    </source>
</evidence>
<evidence type="ECO:0000313" key="13">
    <source>
        <dbReference type="Proteomes" id="UP001165289"/>
    </source>
</evidence>
<evidence type="ECO:0000256" key="10">
    <source>
        <dbReference type="ARBA" id="ARBA00023315"/>
    </source>
</evidence>
<evidence type="ECO:0000256" key="3">
    <source>
        <dbReference type="ARBA" id="ARBA00022516"/>
    </source>
</evidence>
<feature type="transmembrane region" description="Helical" evidence="11">
    <location>
        <begin position="110"/>
        <end position="130"/>
    </location>
</feature>
<dbReference type="PANTHER" id="PTHR12317">
    <property type="entry name" value="DIACYLGLYCEROL O-ACYLTRANSFERASE"/>
    <property type="match status" value="1"/>
</dbReference>
<comment type="subcellular location">
    <subcellularLocation>
        <location evidence="1 11">Endoplasmic reticulum membrane</location>
        <topology evidence="1 11">Multi-pass membrane protein</topology>
    </subcellularLocation>
</comment>
<reference evidence="12 13" key="1">
    <citation type="journal article" date="2023" name="BMC Biol.">
        <title>The compact genome of the sponge Oopsacas minuta (Hexactinellida) is lacking key metazoan core genes.</title>
        <authorList>
            <person name="Santini S."/>
            <person name="Schenkelaars Q."/>
            <person name="Jourda C."/>
            <person name="Duchesne M."/>
            <person name="Belahbib H."/>
            <person name="Rocher C."/>
            <person name="Selva M."/>
            <person name="Riesgo A."/>
            <person name="Vervoort M."/>
            <person name="Leys S.P."/>
            <person name="Kodjabachian L."/>
            <person name="Le Bivic A."/>
            <person name="Borchiellini C."/>
            <person name="Claverie J.M."/>
            <person name="Renard E."/>
        </authorList>
    </citation>
    <scope>NUCLEOTIDE SEQUENCE [LARGE SCALE GENOMIC DNA]</scope>
    <source>
        <strain evidence="12">SPO-2</strain>
    </source>
</reference>
<keyword evidence="9 11" id="KW-0472">Membrane</keyword>
<comment type="similarity">
    <text evidence="2 11">Belongs to the diacylglycerol acyltransferase family.</text>
</comment>
<comment type="caution">
    <text evidence="12">The sequence shown here is derived from an EMBL/GenBank/DDBJ whole genome shotgun (WGS) entry which is preliminary data.</text>
</comment>
<dbReference type="Pfam" id="PF03982">
    <property type="entry name" value="DAGAT"/>
    <property type="match status" value="1"/>
</dbReference>
<evidence type="ECO:0000313" key="12">
    <source>
        <dbReference type="EMBL" id="KAI6650206.1"/>
    </source>
</evidence>
<dbReference type="EMBL" id="JAKMXF010000313">
    <property type="protein sequence ID" value="KAI6650206.1"/>
    <property type="molecule type" value="Genomic_DNA"/>
</dbReference>